<evidence type="ECO:0000256" key="6">
    <source>
        <dbReference type="ARBA" id="ARBA00023027"/>
    </source>
</evidence>
<feature type="binding site" evidence="7">
    <location>
        <position position="142"/>
    </location>
    <ligand>
        <name>FAD</name>
        <dbReference type="ChEBI" id="CHEBI:57692"/>
    </ligand>
</feature>
<dbReference type="CDD" id="cd06183">
    <property type="entry name" value="cyt_b5_reduct_like"/>
    <property type="match status" value="1"/>
</dbReference>
<dbReference type="PANTHER" id="PTHR19370:SF184">
    <property type="entry name" value="NADH-CYTOCHROME B5 REDUCTASE-LIKE"/>
    <property type="match status" value="1"/>
</dbReference>
<keyword evidence="3 7" id="KW-0285">Flavoprotein</keyword>
<dbReference type="Gene3D" id="2.40.30.10">
    <property type="entry name" value="Translation factors"/>
    <property type="match status" value="1"/>
</dbReference>
<evidence type="ECO:0000256" key="5">
    <source>
        <dbReference type="ARBA" id="ARBA00023002"/>
    </source>
</evidence>
<dbReference type="AlphaFoldDB" id="R4FK19"/>
<dbReference type="Pfam" id="PF09791">
    <property type="entry name" value="Oxidored-like"/>
    <property type="match status" value="1"/>
</dbReference>
<evidence type="ECO:0000313" key="10">
    <source>
        <dbReference type="EMBL" id="JAA75447.1"/>
    </source>
</evidence>
<dbReference type="STRING" id="13249.R4FK19"/>
<comment type="catalytic activity">
    <reaction evidence="8">
        <text>2 Fe(III)-[cytochrome b5] + NADH = 2 Fe(II)-[cytochrome b5] + NAD(+) + H(+)</text>
        <dbReference type="Rhea" id="RHEA:46680"/>
        <dbReference type="Rhea" id="RHEA-COMP:10438"/>
        <dbReference type="Rhea" id="RHEA-COMP:10439"/>
        <dbReference type="ChEBI" id="CHEBI:15378"/>
        <dbReference type="ChEBI" id="CHEBI:29033"/>
        <dbReference type="ChEBI" id="CHEBI:29034"/>
        <dbReference type="ChEBI" id="CHEBI:57540"/>
        <dbReference type="ChEBI" id="CHEBI:57945"/>
        <dbReference type="EC" id="1.6.2.2"/>
    </reaction>
</comment>
<feature type="domain" description="FAD-binding FR-type" evidence="9">
    <location>
        <begin position="81"/>
        <end position="195"/>
    </location>
</feature>
<dbReference type="SUPFAM" id="SSF63380">
    <property type="entry name" value="Riboflavin synthase domain-like"/>
    <property type="match status" value="1"/>
</dbReference>
<feature type="binding site" evidence="7">
    <location>
        <position position="144"/>
    </location>
    <ligand>
        <name>FAD</name>
        <dbReference type="ChEBI" id="CHEBI:57692"/>
    </ligand>
</feature>
<sequence>MKSIRDSCRLLSVIKFQRIPEHLIKRMSLCELNKPEEPSQEDCCQNGCNPCVFDIYQNQLKLWEENRGHTNSQRYDLLSQTRFKPFVLKDIIPLTANTNLYTFQAAAVQDSNDTVGVLPFKAGQYVALRFENASKEPAFETRDYTIVTDKDEQVNGSFQVLIKLYNPSRTSEYIKTLQEGSITYWRGPLGDFEYKPNKYRHVLMICMGTGIAPMYAIIKEILNNESDESVIKMMFGCRNPSEIIFREQLCRLSAHWNFNYICYLSEDYSPKDKKYSETFVHGKISEEHIQSCLKLSLENLQVLICGTKKFNNEVLSYLITNGVPKANIYMF</sequence>
<dbReference type="SUPFAM" id="SSF52343">
    <property type="entry name" value="Ferredoxin reductase-like, C-terminal NADP-linked domain"/>
    <property type="match status" value="1"/>
</dbReference>
<organism evidence="10">
    <name type="scientific">Rhodnius prolixus</name>
    <name type="common">Triatomid bug</name>
    <dbReference type="NCBI Taxonomy" id="13249"/>
    <lineage>
        <taxon>Eukaryota</taxon>
        <taxon>Metazoa</taxon>
        <taxon>Ecdysozoa</taxon>
        <taxon>Arthropoda</taxon>
        <taxon>Hexapoda</taxon>
        <taxon>Insecta</taxon>
        <taxon>Pterygota</taxon>
        <taxon>Neoptera</taxon>
        <taxon>Paraneoptera</taxon>
        <taxon>Hemiptera</taxon>
        <taxon>Heteroptera</taxon>
        <taxon>Panheteroptera</taxon>
        <taxon>Cimicomorpha</taxon>
        <taxon>Reduviidae</taxon>
        <taxon>Triatominae</taxon>
        <taxon>Rhodnius</taxon>
    </lineage>
</organism>
<evidence type="ECO:0000313" key="11">
    <source>
        <dbReference type="EnsemblMetazoa" id="RPRC013688-PA"/>
    </source>
</evidence>
<comment type="similarity">
    <text evidence="2 8">Belongs to the flavoprotein pyridine nucleotide cytochrome reductase family.</text>
</comment>
<dbReference type="VEuPathDB" id="VectorBase:RPRC013688"/>
<comment type="cofactor">
    <cofactor evidence="1 7 8">
        <name>FAD</name>
        <dbReference type="ChEBI" id="CHEBI:57692"/>
    </cofactor>
</comment>
<dbReference type="EnsemblMetazoa" id="RPRC013688-RA">
    <property type="protein sequence ID" value="RPRC013688-PA"/>
    <property type="gene ID" value="RPRC013688"/>
</dbReference>
<dbReference type="InParanoid" id="R4FK19"/>
<protein>
    <recommendedName>
        <fullName evidence="8">NADH-cytochrome b5 reductase</fullName>
        <ecNumber evidence="8">1.6.2.2</ecNumber>
    </recommendedName>
</protein>
<feature type="binding site" evidence="7">
    <location>
        <position position="171"/>
    </location>
    <ligand>
        <name>FAD</name>
        <dbReference type="ChEBI" id="CHEBI:57692"/>
    </ligand>
</feature>
<dbReference type="Proteomes" id="UP000015103">
    <property type="component" value="Unassembled WGS sequence"/>
</dbReference>
<dbReference type="eggNOG" id="KOG0534">
    <property type="taxonomic scope" value="Eukaryota"/>
</dbReference>
<evidence type="ECO:0000313" key="12">
    <source>
        <dbReference type="Proteomes" id="UP000015103"/>
    </source>
</evidence>
<dbReference type="GeneID" id="141456910"/>
<reference evidence="10" key="1">
    <citation type="submission" date="2013-04" db="EMBL/GenBank/DDBJ databases">
        <title>An insight into the transcriptome of the digestive tract of the blood sucking bug, Rhodnius prolixus.</title>
        <authorList>
            <person name="Ribeiro J.M.C."/>
            <person name="Genta F.A."/>
            <person name="Sorgine M.H.F."/>
            <person name="Paiva-Silva G.O."/>
            <person name="Majerowicz D."/>
            <person name="Medeiros M."/>
            <person name="Koerich L."/>
            <person name="Terra W.R."/>
            <person name="Ferreira C."/>
            <person name="Pimentel A.C."/>
            <person name="Bisch P.M."/>
            <person name="Diniz M.M.P."/>
            <person name="Nascimento R."/>
            <person name="Salmon D."/>
            <person name="Silber A.M."/>
            <person name="Alves M."/>
            <person name="Oliveira M.F."/>
            <person name="Gondim K.C."/>
            <person name="Silva Neto M.A.C."/>
            <person name="Atella G.C."/>
            <person name="Araujo H."/>
            <person name="Dias F.S."/>
            <person name="Polycarpo C.R."/>
            <person name="Fampa P."/>
            <person name="Melo A.C."/>
            <person name="Tanaka A.S."/>
            <person name="Balczun C."/>
            <person name="Oliveira J.H.M."/>
            <person name="Goncalves R."/>
            <person name="Lazoski C."/>
            <person name="Pereira M.A."/>
            <person name="Rivera-Pomar R."/>
            <person name="Diambra L."/>
            <person name="Schaub G.A."/>
            <person name="Garcia E.S."/>
            <person name="Azambuja P."/>
            <person name="Braz G.R.C."/>
            <person name="Oliveira P.L."/>
        </authorList>
    </citation>
    <scope>NUCLEOTIDE SEQUENCE</scope>
</reference>
<dbReference type="GO" id="GO:0090524">
    <property type="term" value="F:cytochrome-b5 reductase activity, acting on NADH"/>
    <property type="evidence" value="ECO:0007669"/>
    <property type="project" value="UniProtKB-EC"/>
</dbReference>
<accession>R4FK19</accession>
<dbReference type="EC" id="1.6.2.2" evidence="8"/>
<dbReference type="InterPro" id="IPR001709">
    <property type="entry name" value="Flavoprot_Pyr_Nucl_cyt_Rdtase"/>
</dbReference>
<dbReference type="RefSeq" id="XP_073989409.1">
    <property type="nucleotide sequence ID" value="XM_074133308.1"/>
</dbReference>
<dbReference type="PROSITE" id="PS51384">
    <property type="entry name" value="FAD_FR"/>
    <property type="match status" value="1"/>
</dbReference>
<dbReference type="RefSeq" id="XP_073989408.1">
    <property type="nucleotide sequence ID" value="XM_074133307.1"/>
</dbReference>
<dbReference type="OMA" id="YSPYWTD"/>
<dbReference type="Pfam" id="PF00175">
    <property type="entry name" value="NAD_binding_1"/>
    <property type="match status" value="1"/>
</dbReference>
<keyword evidence="6 8" id="KW-0520">NAD</keyword>
<reference evidence="12" key="2">
    <citation type="submission" date="2015-04" db="EMBL/GenBank/DDBJ databases">
        <authorList>
            <person name="Wilson R.K."/>
            <person name="Warren W."/>
            <person name="Dotson E."/>
            <person name="Oliveira P.L."/>
        </authorList>
    </citation>
    <scope>NUCLEOTIDE SEQUENCE</scope>
</reference>
<dbReference type="InterPro" id="IPR019180">
    <property type="entry name" value="Oxidoreductase-like_N"/>
</dbReference>
<reference evidence="11" key="3">
    <citation type="submission" date="2015-05" db="UniProtKB">
        <authorList>
            <consortium name="EnsemblMetazoa"/>
        </authorList>
    </citation>
    <scope>IDENTIFICATION</scope>
</reference>
<dbReference type="InterPro" id="IPR001433">
    <property type="entry name" value="OxRdtase_FAD/NAD-bd"/>
</dbReference>
<keyword evidence="4 7" id="KW-0274">FAD</keyword>
<feature type="binding site" evidence="7">
    <location>
        <position position="161"/>
    </location>
    <ligand>
        <name>FAD</name>
        <dbReference type="ChEBI" id="CHEBI:57692"/>
    </ligand>
</feature>
<dbReference type="InterPro" id="IPR017927">
    <property type="entry name" value="FAD-bd_FR_type"/>
</dbReference>
<dbReference type="InterPro" id="IPR039261">
    <property type="entry name" value="FNR_nucleotide-bd"/>
</dbReference>
<evidence type="ECO:0000259" key="9">
    <source>
        <dbReference type="PROSITE" id="PS51384"/>
    </source>
</evidence>
<dbReference type="InterPro" id="IPR008333">
    <property type="entry name" value="Cbr1-like_FAD-bd_dom"/>
</dbReference>
<evidence type="ECO:0000256" key="8">
    <source>
        <dbReference type="RuleBase" id="RU361226"/>
    </source>
</evidence>
<evidence type="ECO:0000256" key="2">
    <source>
        <dbReference type="ARBA" id="ARBA00006105"/>
    </source>
</evidence>
<dbReference type="InterPro" id="IPR001834">
    <property type="entry name" value="CBR-like"/>
</dbReference>
<dbReference type="PRINTS" id="PR00371">
    <property type="entry name" value="FPNCR"/>
</dbReference>
<dbReference type="EMBL" id="ACPB03004980">
    <property type="status" value="NOT_ANNOTATED_CDS"/>
    <property type="molecule type" value="Genomic_DNA"/>
</dbReference>
<dbReference type="Gene3D" id="3.40.50.80">
    <property type="entry name" value="Nucleotide-binding domain of ferredoxin-NADP reductase (FNR) module"/>
    <property type="match status" value="1"/>
</dbReference>
<name>R4FK19_RHOPR</name>
<dbReference type="HOGENOM" id="CLU_003827_9_3_1"/>
<dbReference type="EMBL" id="GAHY01002063">
    <property type="protein sequence ID" value="JAA75447.1"/>
    <property type="molecule type" value="mRNA"/>
</dbReference>
<proteinExistence type="evidence at transcript level"/>
<dbReference type="PRINTS" id="PR00406">
    <property type="entry name" value="CYTB5RDTASE"/>
</dbReference>
<dbReference type="PANTHER" id="PTHR19370">
    <property type="entry name" value="NADH-CYTOCHROME B5 REDUCTASE"/>
    <property type="match status" value="1"/>
</dbReference>
<keyword evidence="5 8" id="KW-0560">Oxidoreductase</keyword>
<keyword evidence="12" id="KW-1185">Reference proteome</keyword>
<dbReference type="FunCoup" id="R4FK19">
    <property type="interactions" value="311"/>
</dbReference>
<feature type="binding site" evidence="7">
    <location>
        <position position="163"/>
    </location>
    <ligand>
        <name>FAD</name>
        <dbReference type="ChEBI" id="CHEBI:57692"/>
    </ligand>
</feature>
<evidence type="ECO:0000256" key="7">
    <source>
        <dbReference type="PIRSR" id="PIRSR601834-1"/>
    </source>
</evidence>
<dbReference type="InterPro" id="IPR017938">
    <property type="entry name" value="Riboflavin_synthase-like_b-brl"/>
</dbReference>
<evidence type="ECO:0000256" key="4">
    <source>
        <dbReference type="ARBA" id="ARBA00022827"/>
    </source>
</evidence>
<evidence type="ECO:0000256" key="3">
    <source>
        <dbReference type="ARBA" id="ARBA00022630"/>
    </source>
</evidence>
<dbReference type="Pfam" id="PF00970">
    <property type="entry name" value="FAD_binding_6"/>
    <property type="match status" value="1"/>
</dbReference>
<evidence type="ECO:0000256" key="1">
    <source>
        <dbReference type="ARBA" id="ARBA00001974"/>
    </source>
</evidence>